<evidence type="ECO:0000256" key="3">
    <source>
        <dbReference type="ARBA" id="ARBA00022989"/>
    </source>
</evidence>
<keyword evidence="2 5" id="KW-0812">Transmembrane</keyword>
<dbReference type="GO" id="GO:0016020">
    <property type="term" value="C:membrane"/>
    <property type="evidence" value="ECO:0007669"/>
    <property type="project" value="UniProtKB-SubCell"/>
</dbReference>
<dbReference type="SUPFAM" id="SSF103473">
    <property type="entry name" value="MFS general substrate transporter"/>
    <property type="match status" value="1"/>
</dbReference>
<organism evidence="6 7">
    <name type="scientific">Collichthys lucidus</name>
    <name type="common">Big head croaker</name>
    <name type="synonym">Sciaena lucida</name>
    <dbReference type="NCBI Taxonomy" id="240159"/>
    <lineage>
        <taxon>Eukaryota</taxon>
        <taxon>Metazoa</taxon>
        <taxon>Chordata</taxon>
        <taxon>Craniata</taxon>
        <taxon>Vertebrata</taxon>
        <taxon>Euteleostomi</taxon>
        <taxon>Actinopterygii</taxon>
        <taxon>Neopterygii</taxon>
        <taxon>Teleostei</taxon>
        <taxon>Neoteleostei</taxon>
        <taxon>Acanthomorphata</taxon>
        <taxon>Eupercaria</taxon>
        <taxon>Sciaenidae</taxon>
        <taxon>Collichthys</taxon>
    </lineage>
</organism>
<dbReference type="AlphaFoldDB" id="A0A4U5V5P3"/>
<reference evidence="6 7" key="1">
    <citation type="submission" date="2019-01" db="EMBL/GenBank/DDBJ databases">
        <title>Genome Assembly of Collichthys lucidus.</title>
        <authorList>
            <person name="Cai M."/>
            <person name="Xiao S."/>
        </authorList>
    </citation>
    <scope>NUCLEOTIDE SEQUENCE [LARGE SCALE GENOMIC DNA]</scope>
    <source>
        <strain evidence="6">JT15FE1705JMU</strain>
        <tissue evidence="6">Muscle</tissue>
    </source>
</reference>
<gene>
    <name evidence="6" type="ORF">D9C73_017206</name>
</gene>
<protein>
    <submittedName>
        <fullName evidence="6">Solute carrier family 22 member 5 High-affinity sodium-dependent carnitine cotransporter</fullName>
    </submittedName>
</protein>
<evidence type="ECO:0000313" key="6">
    <source>
        <dbReference type="EMBL" id="TKS83096.1"/>
    </source>
</evidence>
<dbReference type="PANTHER" id="PTHR24064">
    <property type="entry name" value="SOLUTE CARRIER FAMILY 22 MEMBER"/>
    <property type="match status" value="1"/>
</dbReference>
<dbReference type="InterPro" id="IPR005828">
    <property type="entry name" value="MFS_sugar_transport-like"/>
</dbReference>
<dbReference type="InterPro" id="IPR036259">
    <property type="entry name" value="MFS_trans_sf"/>
</dbReference>
<keyword evidence="7" id="KW-1185">Reference proteome</keyword>
<dbReference type="Gene3D" id="1.20.1250.20">
    <property type="entry name" value="MFS general substrate transporter like domains"/>
    <property type="match status" value="1"/>
</dbReference>
<name>A0A4U5V5P3_COLLU</name>
<proteinExistence type="predicted"/>
<dbReference type="Pfam" id="PF00083">
    <property type="entry name" value="Sugar_tr"/>
    <property type="match status" value="1"/>
</dbReference>
<evidence type="ECO:0000256" key="5">
    <source>
        <dbReference type="SAM" id="Phobius"/>
    </source>
</evidence>
<keyword evidence="4 5" id="KW-0472">Membrane</keyword>
<evidence type="ECO:0000313" key="7">
    <source>
        <dbReference type="Proteomes" id="UP000298787"/>
    </source>
</evidence>
<dbReference type="EMBL" id="CM014092">
    <property type="protein sequence ID" value="TKS83096.1"/>
    <property type="molecule type" value="Genomic_DNA"/>
</dbReference>
<evidence type="ECO:0000256" key="2">
    <source>
        <dbReference type="ARBA" id="ARBA00022692"/>
    </source>
</evidence>
<dbReference type="GO" id="GO:0022857">
    <property type="term" value="F:transmembrane transporter activity"/>
    <property type="evidence" value="ECO:0007669"/>
    <property type="project" value="InterPro"/>
</dbReference>
<sequence length="377" mass="42191">MNTYDETTAFLGHWGRFQQIVFFLLCASTIPNGSGVLSIIFVAAIPSHHCLVPELNLTQDWLNVIIPIKVVNGKQELSKCSRYRLDVVRNLSAQALIPGRDINLTDLEQEGCLDGWSYSKDIYQSTIVSEQIERREFCFLQTDGKSTWSKKEEHHTVFDLLKSHNIRATTLILCLVWFSQVTGYFGLSLNSLQLSADPYISCFISAAVEVPGYISSWLALRYFPRRPPASSAMLLGGVSLFFIQLVPQTLPEVSVALEMLGKYSFTTSTSLMFAYTAELYPTVLRSTATGTCATFSRVGTCIAPFLLQLSVYNKYLPYIILGTLAVVSAFATLFLPESFEQPLPETFQQMHKRGRVKCPCNTRTETPEPAVLLESQL</sequence>
<dbReference type="Proteomes" id="UP000298787">
    <property type="component" value="Chromosome 15"/>
</dbReference>
<comment type="subcellular location">
    <subcellularLocation>
        <location evidence="1">Membrane</location>
        <topology evidence="1">Multi-pass membrane protein</topology>
    </subcellularLocation>
</comment>
<accession>A0A4U5V5P3</accession>
<dbReference type="STRING" id="240159.A0A4U5V5P3"/>
<evidence type="ECO:0000256" key="4">
    <source>
        <dbReference type="ARBA" id="ARBA00023136"/>
    </source>
</evidence>
<evidence type="ECO:0000256" key="1">
    <source>
        <dbReference type="ARBA" id="ARBA00004141"/>
    </source>
</evidence>
<feature type="transmembrane region" description="Helical" evidence="5">
    <location>
        <begin position="20"/>
        <end position="45"/>
    </location>
</feature>
<keyword evidence="3 5" id="KW-1133">Transmembrane helix</keyword>